<dbReference type="SUPFAM" id="SSF49785">
    <property type="entry name" value="Galactose-binding domain-like"/>
    <property type="match status" value="1"/>
</dbReference>
<evidence type="ECO:0000313" key="8">
    <source>
        <dbReference type="Proteomes" id="UP000251241"/>
    </source>
</evidence>
<dbReference type="GO" id="GO:0006516">
    <property type="term" value="P:glycoprotein catabolic process"/>
    <property type="evidence" value="ECO:0007669"/>
    <property type="project" value="TreeGrafter"/>
</dbReference>
<dbReference type="SUPFAM" id="SSF48208">
    <property type="entry name" value="Six-hairpin glycosidases"/>
    <property type="match status" value="1"/>
</dbReference>
<evidence type="ECO:0000256" key="1">
    <source>
        <dbReference type="ARBA" id="ARBA00001913"/>
    </source>
</evidence>
<dbReference type="InterPro" id="IPR012939">
    <property type="entry name" value="Glyco_hydro_92"/>
</dbReference>
<evidence type="ECO:0000313" key="7">
    <source>
        <dbReference type="EMBL" id="SPZ85141.1"/>
    </source>
</evidence>
<dbReference type="GO" id="GO:0005975">
    <property type="term" value="P:carbohydrate metabolic process"/>
    <property type="evidence" value="ECO:0007669"/>
    <property type="project" value="InterPro"/>
</dbReference>
<name>A0A2X2IY88_SPHMU</name>
<evidence type="ECO:0000256" key="2">
    <source>
        <dbReference type="ARBA" id="ARBA00011245"/>
    </source>
</evidence>
<dbReference type="Pfam" id="PF14683">
    <property type="entry name" value="CBM-like"/>
    <property type="match status" value="1"/>
</dbReference>
<comment type="subunit">
    <text evidence="2">Monomer.</text>
</comment>
<dbReference type="FunFam" id="3.30.2080.10:FF:000001">
    <property type="entry name" value="Alpha-1,2-mannosidase subfamily"/>
    <property type="match status" value="1"/>
</dbReference>
<dbReference type="Proteomes" id="UP000251241">
    <property type="component" value="Unassembled WGS sequence"/>
</dbReference>
<evidence type="ECO:0000256" key="3">
    <source>
        <dbReference type="ARBA" id="ARBA00022837"/>
    </source>
</evidence>
<evidence type="ECO:0000259" key="4">
    <source>
        <dbReference type="Pfam" id="PF07971"/>
    </source>
</evidence>
<dbReference type="Pfam" id="PF07971">
    <property type="entry name" value="Glyco_hydro_92"/>
    <property type="match status" value="1"/>
</dbReference>
<dbReference type="Gene3D" id="1.20.1050.60">
    <property type="entry name" value="alpha-1,2-mannosidase"/>
    <property type="match status" value="1"/>
</dbReference>
<gene>
    <name evidence="7" type="ORF">NCTC11343_01698</name>
</gene>
<protein>
    <submittedName>
        <fullName evidence="7">Alpha-1,2-mannosidase</fullName>
    </submittedName>
</protein>
<dbReference type="Pfam" id="PF17678">
    <property type="entry name" value="Glyco_hydro_92N"/>
    <property type="match status" value="1"/>
</dbReference>
<dbReference type="Gene3D" id="1.20.1610.10">
    <property type="entry name" value="alpha-1,2-mannosidases domains"/>
    <property type="match status" value="1"/>
</dbReference>
<accession>A0A2X2IY88</accession>
<dbReference type="Gene3D" id="3.30.2080.10">
    <property type="entry name" value="GH92 mannosidase domain"/>
    <property type="match status" value="1"/>
</dbReference>
<dbReference type="InterPro" id="IPR014718">
    <property type="entry name" value="GH-type_carb-bd"/>
</dbReference>
<feature type="domain" description="Glycosyl hydrolase family 92 N-terminal" evidence="6">
    <location>
        <begin position="310"/>
        <end position="549"/>
    </location>
</feature>
<dbReference type="GO" id="GO:0005829">
    <property type="term" value="C:cytosol"/>
    <property type="evidence" value="ECO:0007669"/>
    <property type="project" value="TreeGrafter"/>
</dbReference>
<dbReference type="InterPro" id="IPR005887">
    <property type="entry name" value="GH92_a_mannosidase_put"/>
</dbReference>
<dbReference type="InterPro" id="IPR041371">
    <property type="entry name" value="GH92_N"/>
</dbReference>
<dbReference type="Gene3D" id="2.70.98.10">
    <property type="match status" value="1"/>
</dbReference>
<proteinExistence type="predicted"/>
<feature type="domain" description="Rhamnogalacturonan lyase" evidence="5">
    <location>
        <begin position="27"/>
        <end position="187"/>
    </location>
</feature>
<dbReference type="PANTHER" id="PTHR12143:SF39">
    <property type="entry name" value="SECRETED PROTEIN"/>
    <property type="match status" value="1"/>
</dbReference>
<dbReference type="InterPro" id="IPR008979">
    <property type="entry name" value="Galactose-bd-like_sf"/>
</dbReference>
<dbReference type="EMBL" id="UAUU01000006">
    <property type="protein sequence ID" value="SPZ85141.1"/>
    <property type="molecule type" value="Genomic_DNA"/>
</dbReference>
<evidence type="ECO:0000259" key="6">
    <source>
        <dbReference type="Pfam" id="PF17678"/>
    </source>
</evidence>
<evidence type="ECO:0000259" key="5">
    <source>
        <dbReference type="Pfam" id="PF14683"/>
    </source>
</evidence>
<keyword evidence="3" id="KW-0106">Calcium</keyword>
<feature type="domain" description="Glycosyl hydrolase family 92" evidence="4">
    <location>
        <begin position="555"/>
        <end position="1034"/>
    </location>
</feature>
<dbReference type="InterPro" id="IPR008928">
    <property type="entry name" value="6-hairpin_glycosidase_sf"/>
</dbReference>
<sequence>MKLRFSLSFVAGLLFMCAQSVVGQEHTIWQLGNSDGSSSEFALSPNGYKKFLEHDFGYEDNAFIIGQSSLTRDLPYVLPGPANEWGGTGGTSGLRTHFLNLYYVLNNSIKNGQCTLQVKLANSDPKNKPTLQIVINGKPYNFEVEGGAGNGEPLENPLKSGNSTINIPLPADLIKKGGNQITMTVIKGGWVEFDSFKLLGPQQVKLIANRSVIVKNVQQAEFEILNAGKPVQNMLVDLLKLKDDEQLKVVLDGKKIYEKTLEKGAAKLEIPMPYVAKDIWSKYEIYSNGQLIQSSTIKRGPKRLGGVSDYVNTMMGAAHSRWMIAPGPWMPFGMVKISPDNQNIGWQAGYEPSIESIGTFSHIHEWTMAGLGTFPTAGQLKTRVGDQYSKNSGYRSAIDKTSEKAPLGYYAVHLLDHDIDVKLTAGTRSSFQQYTYHKSDTGRIMIDLKVNGEYDYKIKDFSLKKVSDYKVVGYSNQLSENVWSTDAKQDYVVYFVMEFDKPIINYGTWHNDRLTERADLVADSAQFSGMYVEFDVHKDKAVQLRTGISYVSLANAEENLKTELSEPFGWSIDRVVENQHKVWDELLSRLAIKSSDYFEKEKFYTNMYRTLASRNTFSDVNGQWRSSDEVIRTLAHKGDLALGCDAFWNTFWNLNQFWNLVTPEWSNKWVRSQLAMYDANGWLAKGPAGMEYIPVMVAEHEIPLIVGAYQMGIRDYDTEKAFEAVKKMQTTSPLKFEGGFAGNRDLDVYLKYKYVPYDLGRFSNSMEYSFDDWTVGQFAKSLGKEQEYNYFNDRGKWWRNAIDVSSGYARMKDSKGEWYKDFDPFKSGANHHYVEGNAWQLTFFVPQDIPGLAKMIGQDVFLKRLEWGFPESEKWRYNGPNDQYWDYPVVQGNQQSMHFAYIFNWLNKPWLTQKWSRSIGERYYGQGVSNAYLGDEDQGQMSAWYIMNAIGLFQIDGGTRVKPIYEIGSPLFEEVRIKLGGKYGRGEQFIIKAKNANKKNMYIQRATLNGKPLNTFYFDASELLKGGELVLEMGATPNKQWGLYQ</sequence>
<dbReference type="GO" id="GO:0000224">
    <property type="term" value="F:peptide-N4-(N-acetyl-beta-glucosaminyl)asparagine amidase activity"/>
    <property type="evidence" value="ECO:0007669"/>
    <property type="project" value="TreeGrafter"/>
</dbReference>
<dbReference type="NCBIfam" id="TIGR01180">
    <property type="entry name" value="aman2_put"/>
    <property type="match status" value="1"/>
</dbReference>
<dbReference type="GeneID" id="97181476"/>
<dbReference type="InterPro" id="IPR050883">
    <property type="entry name" value="PNGase"/>
</dbReference>
<dbReference type="AlphaFoldDB" id="A0A2X2IY88"/>
<dbReference type="InterPro" id="IPR029411">
    <property type="entry name" value="RG-lyase_III"/>
</dbReference>
<dbReference type="GO" id="GO:0030246">
    <property type="term" value="F:carbohydrate binding"/>
    <property type="evidence" value="ECO:0007669"/>
    <property type="project" value="InterPro"/>
</dbReference>
<organism evidence="7 8">
    <name type="scientific">Sphingobacterium multivorum</name>
    <dbReference type="NCBI Taxonomy" id="28454"/>
    <lineage>
        <taxon>Bacteria</taxon>
        <taxon>Pseudomonadati</taxon>
        <taxon>Bacteroidota</taxon>
        <taxon>Sphingobacteriia</taxon>
        <taxon>Sphingobacteriales</taxon>
        <taxon>Sphingobacteriaceae</taxon>
        <taxon>Sphingobacterium</taxon>
    </lineage>
</organism>
<comment type="cofactor">
    <cofactor evidence="1">
        <name>Ca(2+)</name>
        <dbReference type="ChEBI" id="CHEBI:29108"/>
    </cofactor>
</comment>
<dbReference type="RefSeq" id="WP_112374363.1">
    <property type="nucleotide sequence ID" value="NZ_CP069793.1"/>
</dbReference>
<dbReference type="PANTHER" id="PTHR12143">
    <property type="entry name" value="PEPTIDE N-GLYCANASE PNGASE -RELATED"/>
    <property type="match status" value="1"/>
</dbReference>
<reference evidence="7 8" key="1">
    <citation type="submission" date="2018-06" db="EMBL/GenBank/DDBJ databases">
        <authorList>
            <consortium name="Pathogen Informatics"/>
            <person name="Doyle S."/>
        </authorList>
    </citation>
    <scope>NUCLEOTIDE SEQUENCE [LARGE SCALE GENOMIC DNA]</scope>
    <source>
        <strain evidence="7 8">NCTC11343</strain>
    </source>
</reference>